<dbReference type="InterPro" id="IPR036388">
    <property type="entry name" value="WH-like_DNA-bd_sf"/>
</dbReference>
<dbReference type="RefSeq" id="WP_353544313.1">
    <property type="nucleotide sequence ID" value="NZ_BAABRN010000111.1"/>
</dbReference>
<gene>
    <name evidence="2" type="ORF">Dxin01_04123</name>
</gene>
<comment type="caution">
    <text evidence="2">The sequence shown here is derived from an EMBL/GenBank/DDBJ whole genome shotgun (WGS) entry which is preliminary data.</text>
</comment>
<evidence type="ECO:0000313" key="2">
    <source>
        <dbReference type="EMBL" id="GAA5504353.1"/>
    </source>
</evidence>
<organism evidence="2 3">
    <name type="scientific">Deinococcus xinjiangensis</name>
    <dbReference type="NCBI Taxonomy" id="457454"/>
    <lineage>
        <taxon>Bacteria</taxon>
        <taxon>Thermotogati</taxon>
        <taxon>Deinococcota</taxon>
        <taxon>Deinococci</taxon>
        <taxon>Deinococcales</taxon>
        <taxon>Deinococcaceae</taxon>
        <taxon>Deinococcus</taxon>
    </lineage>
</organism>
<reference evidence="2 3" key="1">
    <citation type="submission" date="2024-02" db="EMBL/GenBank/DDBJ databases">
        <title>Deinococcus xinjiangensis NBRC 107630.</title>
        <authorList>
            <person name="Ichikawa N."/>
            <person name="Katano-Makiyama Y."/>
            <person name="Hidaka K."/>
        </authorList>
    </citation>
    <scope>NUCLEOTIDE SEQUENCE [LARGE SCALE GENOMIC DNA]</scope>
    <source>
        <strain evidence="2 3">NBRC 107630</strain>
    </source>
</reference>
<feature type="domain" description="Transcription regulator PadR N-terminal" evidence="1">
    <location>
        <begin position="21"/>
        <end position="86"/>
    </location>
</feature>
<dbReference type="Gene3D" id="1.10.10.10">
    <property type="entry name" value="Winged helix-like DNA-binding domain superfamily/Winged helix DNA-binding domain"/>
    <property type="match status" value="1"/>
</dbReference>
<protein>
    <recommendedName>
        <fullName evidence="1">Transcription regulator PadR N-terminal domain-containing protein</fullName>
    </recommendedName>
</protein>
<evidence type="ECO:0000313" key="3">
    <source>
        <dbReference type="Proteomes" id="UP001458946"/>
    </source>
</evidence>
<name>A0ABP9VLU3_9DEIO</name>
<dbReference type="InterPro" id="IPR005149">
    <property type="entry name" value="Tscrpt_reg_PadR_N"/>
</dbReference>
<dbReference type="SUPFAM" id="SSF46785">
    <property type="entry name" value="Winged helix' DNA-binding domain"/>
    <property type="match status" value="1"/>
</dbReference>
<dbReference type="Proteomes" id="UP001458946">
    <property type="component" value="Unassembled WGS sequence"/>
</dbReference>
<dbReference type="EMBL" id="BAABRN010000111">
    <property type="protein sequence ID" value="GAA5504353.1"/>
    <property type="molecule type" value="Genomic_DNA"/>
</dbReference>
<dbReference type="InterPro" id="IPR036390">
    <property type="entry name" value="WH_DNA-bd_sf"/>
</dbReference>
<dbReference type="Pfam" id="PF03551">
    <property type="entry name" value="PadR"/>
    <property type="match status" value="1"/>
</dbReference>
<evidence type="ECO:0000259" key="1">
    <source>
        <dbReference type="Pfam" id="PF03551"/>
    </source>
</evidence>
<sequence length="113" mass="12942">MNRSRFRVNLLLLQLFEKLLLERPEPPYGLLLMQELETSNGAVYGMLHKLESAGYVSSVLEEIDERAAGRRKRRYWSLTAEGRAFAESEMRRASQLYVSTFQLSQGAVPSAPY</sequence>
<keyword evidence="3" id="KW-1185">Reference proteome</keyword>
<accession>A0ABP9VLU3</accession>
<proteinExistence type="predicted"/>